<evidence type="ECO:0000256" key="13">
    <source>
        <dbReference type="ARBA" id="ARBA00023136"/>
    </source>
</evidence>
<dbReference type="CDD" id="cd22900">
    <property type="entry name" value="NarX_sensor"/>
    <property type="match status" value="1"/>
</dbReference>
<dbReference type="InterPro" id="IPR016380">
    <property type="entry name" value="Sig_transdc_His_kin_NarX/NarQ"/>
</dbReference>
<protein>
    <recommendedName>
        <fullName evidence="14">Sensor protein</fullName>
        <ecNumber evidence="14">2.7.13.3</ecNumber>
    </recommendedName>
</protein>
<dbReference type="GO" id="GO:0000155">
    <property type="term" value="F:phosphorelay sensor kinase activity"/>
    <property type="evidence" value="ECO:0007669"/>
    <property type="project" value="UniProtKB-UniRule"/>
</dbReference>
<sequence>MKQVSAPLSIVRQVTLLMLTLSVLGIGGMGLSLWMAHGMQGNAHAINKAGSLRMQSYRLLSRVPLGSDSAPLMAELEQDQSSDDLQQPVRRERLASQYAALRDYWQTQLKPRLQQARRPEEAAAEVAEFVRQIDGLVSAIDRKTERRLTLVAQVQKTEIALSLLVLLGTILYLRRRLLQPWRRLLRQANAVAAGDFSQRYPLPAGSGSRGHHEMDLLGLTLNTMSHSLSQMYAELEQRVAQKTDDLQQKNRVLDYLYRTSRQLHNNQPLSQRLLPVLEELQSFTPLREIQIRFYESNGEAQFDDASLAAGLSEEGPTPVTHIRYSAGPANDEDLRPLSWSLRDKLGNYGLVLARNPAERPLNDAQQRLMATLIEQLTSTLALERQAEHRQQMLLMAERTAIAAELHDSIAQSLSCLKLQIGCLQMQSQDSAPENKLLMQQMREEMNTAYRQLRELLTTFRLSMTEPGLRAALKTAVDEFSAKLGFQIDFDYQLPAGTFTPHQVIHLIHISREALNNVLKHAQASRVSVTAAKEGDEIVLSICDNGRGLPDVQQRPHHYGLMIMRDRAAGLPGHCRVLRRAAGGTEVRVVIYPQTSSPEREYRSPA</sequence>
<comment type="catalytic activity">
    <reaction evidence="1 14">
        <text>ATP + protein L-histidine = ADP + protein N-phospho-L-histidine.</text>
        <dbReference type="EC" id="2.7.13.3"/>
    </reaction>
</comment>
<proteinExistence type="predicted"/>
<keyword evidence="8 14" id="KW-0547">Nucleotide-binding</keyword>
<evidence type="ECO:0000313" key="18">
    <source>
        <dbReference type="Proteomes" id="UP000294555"/>
    </source>
</evidence>
<dbReference type="SUPFAM" id="SSF158472">
    <property type="entry name" value="HAMP domain-like"/>
    <property type="match status" value="1"/>
</dbReference>
<evidence type="ECO:0000313" key="17">
    <source>
        <dbReference type="EMBL" id="TCL03028.1"/>
    </source>
</evidence>
<gene>
    <name evidence="17" type="ORF">EZJ58_1069</name>
</gene>
<keyword evidence="4 14" id="KW-0997">Cell inner membrane</keyword>
<evidence type="ECO:0000256" key="1">
    <source>
        <dbReference type="ARBA" id="ARBA00000085"/>
    </source>
</evidence>
<keyword evidence="9 14" id="KW-0418">Kinase</keyword>
<dbReference type="Pfam" id="PF00672">
    <property type="entry name" value="HAMP"/>
    <property type="match status" value="1"/>
</dbReference>
<evidence type="ECO:0000256" key="10">
    <source>
        <dbReference type="ARBA" id="ARBA00022840"/>
    </source>
</evidence>
<evidence type="ECO:0000259" key="15">
    <source>
        <dbReference type="PROSITE" id="PS50109"/>
    </source>
</evidence>
<keyword evidence="6 14" id="KW-0808">Transferase</keyword>
<dbReference type="SUPFAM" id="SSF55874">
    <property type="entry name" value="ATPase domain of HSP90 chaperone/DNA topoisomerase II/histidine kinase"/>
    <property type="match status" value="1"/>
</dbReference>
<keyword evidence="18" id="KW-1185">Reference proteome</keyword>
<keyword evidence="10 14" id="KW-0067">ATP-binding</keyword>
<dbReference type="GO" id="GO:0046983">
    <property type="term" value="F:protein dimerization activity"/>
    <property type="evidence" value="ECO:0007669"/>
    <property type="project" value="UniProtKB-UniRule"/>
</dbReference>
<dbReference type="Gene3D" id="3.30.565.10">
    <property type="entry name" value="Histidine kinase-like ATPase, C-terminal domain"/>
    <property type="match status" value="1"/>
</dbReference>
<dbReference type="PANTHER" id="PTHR24421:SF51">
    <property type="entry name" value="NITRATE_NITRITE SENSOR PROTEIN NARX"/>
    <property type="match status" value="1"/>
</dbReference>
<dbReference type="GO" id="GO:0005886">
    <property type="term" value="C:plasma membrane"/>
    <property type="evidence" value="ECO:0007669"/>
    <property type="project" value="UniProtKB-SubCell"/>
</dbReference>
<dbReference type="SMART" id="SM00304">
    <property type="entry name" value="HAMP"/>
    <property type="match status" value="1"/>
</dbReference>
<dbReference type="AlphaFoldDB" id="A0A4V2Q2J2"/>
<dbReference type="PANTHER" id="PTHR24421">
    <property type="entry name" value="NITRATE/NITRITE SENSOR PROTEIN NARX-RELATED"/>
    <property type="match status" value="1"/>
</dbReference>
<dbReference type="InterPro" id="IPR003660">
    <property type="entry name" value="HAMP_dom"/>
</dbReference>
<name>A0A4V2Q2J2_9GAMM</name>
<dbReference type="InterPro" id="IPR003594">
    <property type="entry name" value="HATPase_dom"/>
</dbReference>
<comment type="subcellular location">
    <subcellularLocation>
        <location evidence="2">Cell inner membrane</location>
        <topology evidence="2">Multi-pass membrane protein</topology>
    </subcellularLocation>
</comment>
<feature type="domain" description="Histidine kinase" evidence="15">
    <location>
        <begin position="404"/>
        <end position="594"/>
    </location>
</feature>
<keyword evidence="5" id="KW-0597">Phosphoprotein</keyword>
<keyword evidence="7" id="KW-0812">Transmembrane</keyword>
<dbReference type="PIRSF" id="PIRSF003167">
    <property type="entry name" value="STHK_NarX/NarQ"/>
    <property type="match status" value="1"/>
</dbReference>
<evidence type="ECO:0000256" key="3">
    <source>
        <dbReference type="ARBA" id="ARBA00022475"/>
    </source>
</evidence>
<evidence type="ECO:0000256" key="7">
    <source>
        <dbReference type="ARBA" id="ARBA00022692"/>
    </source>
</evidence>
<dbReference type="InterPro" id="IPR011712">
    <property type="entry name" value="Sig_transdc_His_kin_sub3_dim/P"/>
</dbReference>
<evidence type="ECO:0000256" key="14">
    <source>
        <dbReference type="PIRNR" id="PIRNR003167"/>
    </source>
</evidence>
<reference evidence="17 18" key="1">
    <citation type="submission" date="2019-02" db="EMBL/GenBank/DDBJ databases">
        <title>Investigation of anaerobic lignin degradation for improved lignocellulosic biofuels.</title>
        <authorList>
            <person name="Deangelis K."/>
        </authorList>
    </citation>
    <scope>NUCLEOTIDE SEQUENCE [LARGE SCALE GENOMIC DNA]</scope>
    <source>
        <strain evidence="17 18">159R</strain>
    </source>
</reference>
<evidence type="ECO:0000256" key="6">
    <source>
        <dbReference type="ARBA" id="ARBA00022679"/>
    </source>
</evidence>
<keyword evidence="12 14" id="KW-0902">Two-component regulatory system</keyword>
<evidence type="ECO:0000256" key="4">
    <source>
        <dbReference type="ARBA" id="ARBA00022519"/>
    </source>
</evidence>
<dbReference type="Gene3D" id="1.20.120.960">
    <property type="entry name" value="Histidine kinase NarX, sensor domain"/>
    <property type="match status" value="1"/>
</dbReference>
<dbReference type="EMBL" id="SJOI01000001">
    <property type="protein sequence ID" value="TCL03028.1"/>
    <property type="molecule type" value="Genomic_DNA"/>
</dbReference>
<dbReference type="Pfam" id="PF13675">
    <property type="entry name" value="PilJ"/>
    <property type="match status" value="1"/>
</dbReference>
<dbReference type="InterPro" id="IPR036890">
    <property type="entry name" value="HATPase_C_sf"/>
</dbReference>
<comment type="caution">
    <text evidence="17">The sequence shown here is derived from an EMBL/GenBank/DDBJ whole genome shotgun (WGS) entry which is preliminary data.</text>
</comment>
<dbReference type="CDD" id="cd06225">
    <property type="entry name" value="HAMP"/>
    <property type="match status" value="1"/>
</dbReference>
<keyword evidence="3 14" id="KW-1003">Cell membrane</keyword>
<dbReference type="InterPro" id="IPR005467">
    <property type="entry name" value="His_kinase_dom"/>
</dbReference>
<evidence type="ECO:0000256" key="5">
    <source>
        <dbReference type="ARBA" id="ARBA00022553"/>
    </source>
</evidence>
<dbReference type="InterPro" id="IPR050482">
    <property type="entry name" value="Sensor_HK_TwoCompSys"/>
</dbReference>
<dbReference type="InterPro" id="IPR042295">
    <property type="entry name" value="NarX-like_N_sf"/>
</dbReference>
<dbReference type="Gene3D" id="1.20.5.1930">
    <property type="match status" value="1"/>
</dbReference>
<evidence type="ECO:0000256" key="8">
    <source>
        <dbReference type="ARBA" id="ARBA00022741"/>
    </source>
</evidence>
<evidence type="ECO:0000256" key="12">
    <source>
        <dbReference type="ARBA" id="ARBA00023012"/>
    </source>
</evidence>
<dbReference type="PROSITE" id="PS50885">
    <property type="entry name" value="HAMP"/>
    <property type="match status" value="1"/>
</dbReference>
<dbReference type="Pfam" id="PF02518">
    <property type="entry name" value="HATPase_c"/>
    <property type="match status" value="1"/>
</dbReference>
<evidence type="ECO:0000259" key="16">
    <source>
        <dbReference type="PROSITE" id="PS50885"/>
    </source>
</evidence>
<keyword evidence="13 14" id="KW-0472">Membrane</keyword>
<dbReference type="CDD" id="cd16917">
    <property type="entry name" value="HATPase_UhpB-NarQ-NarX-like"/>
    <property type="match status" value="1"/>
</dbReference>
<dbReference type="Pfam" id="PF07730">
    <property type="entry name" value="HisKA_3"/>
    <property type="match status" value="1"/>
</dbReference>
<keyword evidence="11" id="KW-1133">Transmembrane helix</keyword>
<evidence type="ECO:0000256" key="9">
    <source>
        <dbReference type="ARBA" id="ARBA00022777"/>
    </source>
</evidence>
<dbReference type="GO" id="GO:0005524">
    <property type="term" value="F:ATP binding"/>
    <property type="evidence" value="ECO:0007669"/>
    <property type="project" value="UniProtKB-UniRule"/>
</dbReference>
<dbReference type="SMART" id="SM00387">
    <property type="entry name" value="HATPase_c"/>
    <property type="match status" value="1"/>
</dbReference>
<dbReference type="RefSeq" id="WP_132921930.1">
    <property type="nucleotide sequence ID" value="NZ_SJOI01000001.1"/>
</dbReference>
<evidence type="ECO:0000256" key="2">
    <source>
        <dbReference type="ARBA" id="ARBA00004429"/>
    </source>
</evidence>
<dbReference type="OrthoDB" id="9811306at2"/>
<organism evidence="17 18">
    <name type="scientific">Sodalis ligni</name>
    <dbReference type="NCBI Taxonomy" id="2697027"/>
    <lineage>
        <taxon>Bacteria</taxon>
        <taxon>Pseudomonadati</taxon>
        <taxon>Pseudomonadota</taxon>
        <taxon>Gammaproteobacteria</taxon>
        <taxon>Enterobacterales</taxon>
        <taxon>Bruguierivoracaceae</taxon>
        <taxon>Sodalis</taxon>
    </lineage>
</organism>
<accession>A0A4V2Q2J2</accession>
<feature type="domain" description="HAMP" evidence="16">
    <location>
        <begin position="175"/>
        <end position="233"/>
    </location>
</feature>
<dbReference type="Gene3D" id="6.10.340.10">
    <property type="match status" value="1"/>
</dbReference>
<dbReference type="InterPro" id="IPR029095">
    <property type="entry name" value="NarX-like_N"/>
</dbReference>
<dbReference type="PROSITE" id="PS50109">
    <property type="entry name" value="HIS_KIN"/>
    <property type="match status" value="1"/>
</dbReference>
<evidence type="ECO:0000256" key="11">
    <source>
        <dbReference type="ARBA" id="ARBA00022989"/>
    </source>
</evidence>
<dbReference type="Proteomes" id="UP000294555">
    <property type="component" value="Unassembled WGS sequence"/>
</dbReference>
<dbReference type="EC" id="2.7.13.3" evidence="14"/>
<dbReference type="NCBIfam" id="NF007896">
    <property type="entry name" value="PRK10600.1"/>
    <property type="match status" value="1"/>
</dbReference>